<dbReference type="Proteomes" id="UP001060085">
    <property type="component" value="Linkage Group LG04"/>
</dbReference>
<proteinExistence type="predicted"/>
<keyword evidence="2" id="KW-1185">Reference proteome</keyword>
<reference evidence="2" key="1">
    <citation type="journal article" date="2023" name="Nat. Plants">
        <title>Single-cell RNA sequencing provides a high-resolution roadmap for understanding the multicellular compartmentation of specialized metabolism.</title>
        <authorList>
            <person name="Sun S."/>
            <person name="Shen X."/>
            <person name="Li Y."/>
            <person name="Li Y."/>
            <person name="Wang S."/>
            <person name="Li R."/>
            <person name="Zhang H."/>
            <person name="Shen G."/>
            <person name="Guo B."/>
            <person name="Wei J."/>
            <person name="Xu J."/>
            <person name="St-Pierre B."/>
            <person name="Chen S."/>
            <person name="Sun C."/>
        </authorList>
    </citation>
    <scope>NUCLEOTIDE SEQUENCE [LARGE SCALE GENOMIC DNA]</scope>
</reference>
<protein>
    <submittedName>
        <fullName evidence="1">Uncharacterized protein</fullName>
    </submittedName>
</protein>
<dbReference type="EMBL" id="CM044704">
    <property type="protein sequence ID" value="KAI5667784.1"/>
    <property type="molecule type" value="Genomic_DNA"/>
</dbReference>
<comment type="caution">
    <text evidence="1">The sequence shown here is derived from an EMBL/GenBank/DDBJ whole genome shotgun (WGS) entry which is preliminary data.</text>
</comment>
<evidence type="ECO:0000313" key="2">
    <source>
        <dbReference type="Proteomes" id="UP001060085"/>
    </source>
</evidence>
<evidence type="ECO:0000313" key="1">
    <source>
        <dbReference type="EMBL" id="KAI5667784.1"/>
    </source>
</evidence>
<gene>
    <name evidence="1" type="ORF">M9H77_17637</name>
</gene>
<sequence>MTISSKGKLEVADFYKDGHVDMFLDWIHSLDSYFRWHNMNEVRKLFFVEAKLKGTSCVWCIREQAYVGRTATCDFEWNEDPMIEIYREGLKPQISLRLVAVIFYPLSDAIQVATQIVEDILARSSHKVAALNNRQVDKFNAENSYNGEAKNSQSYPTQTKGQFSHTSQGGQQNQKWQRRPNRNLCECHYCGQARHLMAFCPNKKN</sequence>
<organism evidence="1 2">
    <name type="scientific">Catharanthus roseus</name>
    <name type="common">Madagascar periwinkle</name>
    <name type="synonym">Vinca rosea</name>
    <dbReference type="NCBI Taxonomy" id="4058"/>
    <lineage>
        <taxon>Eukaryota</taxon>
        <taxon>Viridiplantae</taxon>
        <taxon>Streptophyta</taxon>
        <taxon>Embryophyta</taxon>
        <taxon>Tracheophyta</taxon>
        <taxon>Spermatophyta</taxon>
        <taxon>Magnoliopsida</taxon>
        <taxon>eudicotyledons</taxon>
        <taxon>Gunneridae</taxon>
        <taxon>Pentapetalae</taxon>
        <taxon>asterids</taxon>
        <taxon>lamiids</taxon>
        <taxon>Gentianales</taxon>
        <taxon>Apocynaceae</taxon>
        <taxon>Rauvolfioideae</taxon>
        <taxon>Vinceae</taxon>
        <taxon>Catharanthinae</taxon>
        <taxon>Catharanthus</taxon>
    </lineage>
</organism>
<name>A0ACC0B561_CATRO</name>
<accession>A0ACC0B561</accession>